<dbReference type="InterPro" id="IPR003656">
    <property type="entry name" value="Znf_BED"/>
</dbReference>
<evidence type="ECO:0000256" key="4">
    <source>
        <dbReference type="ARBA" id="ARBA00022833"/>
    </source>
</evidence>
<evidence type="ECO:0000256" key="5">
    <source>
        <dbReference type="ARBA" id="ARBA00023015"/>
    </source>
</evidence>
<sequence>MSGPPISEYFILPKDACGKVRAKCKLCTAVISGHTKTTSNFLTHLKTRQIEFKISKAQNVCLTLDLWSNRQMSAFLGITGHFVSDWELKSVMIACNKFKGKHTSENIGHYYEETLATFNLVDKVLCIVTDNASNMLKTFDMPLPGYSFETVNSEDSSDDEDNEDTDDISDTQEHFDHLSFHLPCYAHTLQLVVRDGIQQTNQHLKNVVLKASQIISHTRKSINASEILESEKRVQAQNVTRWNSQLIMIRSILKIPGSKLQEIDYSVKLSAYERKLLKELCEILTPFEDATHLIQQQKHVTASLPIPVTVGLRKKLQSLVSLYNNKIVTTLIESIAKRLSKYEENEALVIATALDPRFKLQWCDQNRSDFENLLKDKVRSLEDTIMDEDDESLSPPKKKAKTDLFSFLDSPATPRKRHHSKMQCKVEEYLSEPLEDMECDPLEFWKARQSTHPHLSKLAWRLRDV</sequence>
<name>A0A8S3Q290_MYTED</name>
<evidence type="ECO:0000256" key="6">
    <source>
        <dbReference type="ARBA" id="ARBA00023125"/>
    </source>
</evidence>
<dbReference type="EMBL" id="CAJPWZ010000310">
    <property type="protein sequence ID" value="CAG2190054.1"/>
    <property type="molecule type" value="Genomic_DNA"/>
</dbReference>
<organism evidence="12 13">
    <name type="scientific">Mytilus edulis</name>
    <name type="common">Blue mussel</name>
    <dbReference type="NCBI Taxonomy" id="6550"/>
    <lineage>
        <taxon>Eukaryota</taxon>
        <taxon>Metazoa</taxon>
        <taxon>Spiralia</taxon>
        <taxon>Lophotrochozoa</taxon>
        <taxon>Mollusca</taxon>
        <taxon>Bivalvia</taxon>
        <taxon>Autobranchia</taxon>
        <taxon>Pteriomorphia</taxon>
        <taxon>Mytilida</taxon>
        <taxon>Mytiloidea</taxon>
        <taxon>Mytilidae</taxon>
        <taxon>Mytilinae</taxon>
        <taxon>Mytilus</taxon>
    </lineage>
</organism>
<dbReference type="GO" id="GO:0005634">
    <property type="term" value="C:nucleus"/>
    <property type="evidence" value="ECO:0007669"/>
    <property type="project" value="UniProtKB-SubCell"/>
</dbReference>
<evidence type="ECO:0000256" key="8">
    <source>
        <dbReference type="ARBA" id="ARBA00023242"/>
    </source>
</evidence>
<evidence type="ECO:0000256" key="1">
    <source>
        <dbReference type="ARBA" id="ARBA00004123"/>
    </source>
</evidence>
<keyword evidence="8" id="KW-0539">Nucleus</keyword>
<evidence type="ECO:0000259" key="11">
    <source>
        <dbReference type="Pfam" id="PF05699"/>
    </source>
</evidence>
<evidence type="ECO:0000256" key="3">
    <source>
        <dbReference type="ARBA" id="ARBA00022771"/>
    </source>
</evidence>
<keyword evidence="6" id="KW-0238">DNA-binding</keyword>
<evidence type="ECO:0000313" key="13">
    <source>
        <dbReference type="Proteomes" id="UP000683360"/>
    </source>
</evidence>
<dbReference type="Pfam" id="PF05699">
    <property type="entry name" value="Dimer_Tnp_hAT"/>
    <property type="match status" value="1"/>
</dbReference>
<dbReference type="SUPFAM" id="SSF53098">
    <property type="entry name" value="Ribonuclease H-like"/>
    <property type="match status" value="1"/>
</dbReference>
<dbReference type="InterPro" id="IPR008906">
    <property type="entry name" value="HATC_C_dom"/>
</dbReference>
<dbReference type="PANTHER" id="PTHR46481">
    <property type="entry name" value="ZINC FINGER BED DOMAIN-CONTAINING PROTEIN 4"/>
    <property type="match status" value="1"/>
</dbReference>
<keyword evidence="13" id="KW-1185">Reference proteome</keyword>
<dbReference type="Pfam" id="PF02892">
    <property type="entry name" value="zf-BED"/>
    <property type="match status" value="1"/>
</dbReference>
<keyword evidence="5" id="KW-0805">Transcription regulation</keyword>
<keyword evidence="2" id="KW-0479">Metal-binding</keyword>
<protein>
    <submittedName>
        <fullName evidence="12">Uncharacterized protein</fullName>
    </submittedName>
</protein>
<keyword evidence="7" id="KW-0804">Transcription</keyword>
<keyword evidence="4" id="KW-0862">Zinc</keyword>
<evidence type="ECO:0000259" key="10">
    <source>
        <dbReference type="Pfam" id="PF02892"/>
    </source>
</evidence>
<dbReference type="InterPro" id="IPR052035">
    <property type="entry name" value="ZnF_BED_domain_contain"/>
</dbReference>
<feature type="region of interest" description="Disordered" evidence="9">
    <location>
        <begin position="150"/>
        <end position="169"/>
    </location>
</feature>
<evidence type="ECO:0000256" key="2">
    <source>
        <dbReference type="ARBA" id="ARBA00022723"/>
    </source>
</evidence>
<feature type="compositionally biased region" description="Acidic residues" evidence="9">
    <location>
        <begin position="155"/>
        <end position="169"/>
    </location>
</feature>
<accession>A0A8S3Q290</accession>
<feature type="domain" description="BED-type" evidence="10">
    <location>
        <begin position="21"/>
        <end position="48"/>
    </location>
</feature>
<feature type="domain" description="HAT C-terminal dimerisation" evidence="11">
    <location>
        <begin position="426"/>
        <end position="460"/>
    </location>
</feature>
<dbReference type="OrthoDB" id="6097333at2759"/>
<dbReference type="PANTHER" id="PTHR46481:SF10">
    <property type="entry name" value="ZINC FINGER BED DOMAIN-CONTAINING PROTEIN 39"/>
    <property type="match status" value="1"/>
</dbReference>
<dbReference type="GO" id="GO:0003677">
    <property type="term" value="F:DNA binding"/>
    <property type="evidence" value="ECO:0007669"/>
    <property type="project" value="UniProtKB-KW"/>
</dbReference>
<dbReference type="Proteomes" id="UP000683360">
    <property type="component" value="Unassembled WGS sequence"/>
</dbReference>
<evidence type="ECO:0000313" key="12">
    <source>
        <dbReference type="EMBL" id="CAG2190054.1"/>
    </source>
</evidence>
<reference evidence="12" key="1">
    <citation type="submission" date="2021-03" db="EMBL/GenBank/DDBJ databases">
        <authorList>
            <person name="Bekaert M."/>
        </authorList>
    </citation>
    <scope>NUCLEOTIDE SEQUENCE</scope>
</reference>
<dbReference type="AlphaFoldDB" id="A0A8S3Q290"/>
<evidence type="ECO:0000256" key="9">
    <source>
        <dbReference type="SAM" id="MobiDB-lite"/>
    </source>
</evidence>
<evidence type="ECO:0000256" key="7">
    <source>
        <dbReference type="ARBA" id="ARBA00023163"/>
    </source>
</evidence>
<dbReference type="GO" id="GO:0046983">
    <property type="term" value="F:protein dimerization activity"/>
    <property type="evidence" value="ECO:0007669"/>
    <property type="project" value="InterPro"/>
</dbReference>
<keyword evidence="3" id="KW-0863">Zinc-finger</keyword>
<proteinExistence type="predicted"/>
<comment type="caution">
    <text evidence="12">The sequence shown here is derived from an EMBL/GenBank/DDBJ whole genome shotgun (WGS) entry which is preliminary data.</text>
</comment>
<dbReference type="GO" id="GO:0008270">
    <property type="term" value="F:zinc ion binding"/>
    <property type="evidence" value="ECO:0007669"/>
    <property type="project" value="UniProtKB-KW"/>
</dbReference>
<dbReference type="InterPro" id="IPR012337">
    <property type="entry name" value="RNaseH-like_sf"/>
</dbReference>
<gene>
    <name evidence="12" type="ORF">MEDL_5375</name>
</gene>
<comment type="subcellular location">
    <subcellularLocation>
        <location evidence="1">Nucleus</location>
    </subcellularLocation>
</comment>